<keyword evidence="1" id="KW-0472">Membrane</keyword>
<sequence length="119" mass="13066">MATVIVYHSVVSPLSDGQTYQLHDSKIYKSVATGCKHCWKHSLFDVSSVSSSLRLLAVVVAVMAVCRVGVSFHLFTLHSIVWECCRNILIHAEVVDVMALKSRGIAMPRVAPGQSRLNT</sequence>
<keyword evidence="1" id="KW-1133">Transmembrane helix</keyword>
<evidence type="ECO:0000313" key="3">
    <source>
        <dbReference type="Proteomes" id="UP000324222"/>
    </source>
</evidence>
<reference evidence="2 3" key="1">
    <citation type="submission" date="2019-05" db="EMBL/GenBank/DDBJ databases">
        <title>Another draft genome of Portunus trituberculatus and its Hox gene families provides insights of decapod evolution.</title>
        <authorList>
            <person name="Jeong J.-H."/>
            <person name="Song I."/>
            <person name="Kim S."/>
            <person name="Choi T."/>
            <person name="Kim D."/>
            <person name="Ryu S."/>
            <person name="Kim W."/>
        </authorList>
    </citation>
    <scope>NUCLEOTIDE SEQUENCE [LARGE SCALE GENOMIC DNA]</scope>
    <source>
        <tissue evidence="2">Muscle</tissue>
    </source>
</reference>
<feature type="transmembrane region" description="Helical" evidence="1">
    <location>
        <begin position="52"/>
        <end position="70"/>
    </location>
</feature>
<keyword evidence="3" id="KW-1185">Reference proteome</keyword>
<protein>
    <submittedName>
        <fullName evidence="2">Uncharacterized protein</fullName>
    </submittedName>
</protein>
<comment type="caution">
    <text evidence="2">The sequence shown here is derived from an EMBL/GenBank/DDBJ whole genome shotgun (WGS) entry which is preliminary data.</text>
</comment>
<name>A0A5B7J2C2_PORTR</name>
<dbReference type="AlphaFoldDB" id="A0A5B7J2C2"/>
<organism evidence="2 3">
    <name type="scientific">Portunus trituberculatus</name>
    <name type="common">Swimming crab</name>
    <name type="synonym">Neptunus trituberculatus</name>
    <dbReference type="NCBI Taxonomy" id="210409"/>
    <lineage>
        <taxon>Eukaryota</taxon>
        <taxon>Metazoa</taxon>
        <taxon>Ecdysozoa</taxon>
        <taxon>Arthropoda</taxon>
        <taxon>Crustacea</taxon>
        <taxon>Multicrustacea</taxon>
        <taxon>Malacostraca</taxon>
        <taxon>Eumalacostraca</taxon>
        <taxon>Eucarida</taxon>
        <taxon>Decapoda</taxon>
        <taxon>Pleocyemata</taxon>
        <taxon>Brachyura</taxon>
        <taxon>Eubrachyura</taxon>
        <taxon>Portunoidea</taxon>
        <taxon>Portunidae</taxon>
        <taxon>Portuninae</taxon>
        <taxon>Portunus</taxon>
    </lineage>
</organism>
<evidence type="ECO:0000256" key="1">
    <source>
        <dbReference type="SAM" id="Phobius"/>
    </source>
</evidence>
<gene>
    <name evidence="2" type="ORF">E2C01_083019</name>
</gene>
<proteinExistence type="predicted"/>
<dbReference type="EMBL" id="VSRR010076750">
    <property type="protein sequence ID" value="MPC88126.1"/>
    <property type="molecule type" value="Genomic_DNA"/>
</dbReference>
<dbReference type="Proteomes" id="UP000324222">
    <property type="component" value="Unassembled WGS sequence"/>
</dbReference>
<evidence type="ECO:0000313" key="2">
    <source>
        <dbReference type="EMBL" id="MPC88126.1"/>
    </source>
</evidence>
<accession>A0A5B7J2C2</accession>
<keyword evidence="1" id="KW-0812">Transmembrane</keyword>